<feature type="region of interest" description="Disordered" evidence="1">
    <location>
        <begin position="1"/>
        <end position="87"/>
    </location>
</feature>
<feature type="compositionally biased region" description="Low complexity" evidence="1">
    <location>
        <begin position="72"/>
        <end position="82"/>
    </location>
</feature>
<name>A0A3S5CR27_9PLAT</name>
<evidence type="ECO:0000313" key="3">
    <source>
        <dbReference type="Proteomes" id="UP000784294"/>
    </source>
</evidence>
<accession>A0A3S5CR27</accession>
<comment type="caution">
    <text evidence="2">The sequence shown here is derived from an EMBL/GenBank/DDBJ whole genome shotgun (WGS) entry which is preliminary data.</text>
</comment>
<feature type="compositionally biased region" description="Gly residues" evidence="1">
    <location>
        <begin position="1"/>
        <end position="12"/>
    </location>
</feature>
<sequence>MESGMGSGMGMGKGEEGWGRERGSGHLSGVAVELTREPSGPIETAPDRGPFQPDSRLVSSESVSREEQTDMTNGATGTNETNEAYRHSRVGMVTTDRQNPLGHGIVPARAGAKHADCQCRPVAWATGGGSI</sequence>
<reference evidence="2" key="1">
    <citation type="submission" date="2018-11" db="EMBL/GenBank/DDBJ databases">
        <authorList>
            <consortium name="Pathogen Informatics"/>
        </authorList>
    </citation>
    <scope>NUCLEOTIDE SEQUENCE</scope>
</reference>
<evidence type="ECO:0000256" key="1">
    <source>
        <dbReference type="SAM" id="MobiDB-lite"/>
    </source>
</evidence>
<dbReference type="EMBL" id="CAAALY010268286">
    <property type="protein sequence ID" value="VEL41186.1"/>
    <property type="molecule type" value="Genomic_DNA"/>
</dbReference>
<dbReference type="Proteomes" id="UP000784294">
    <property type="component" value="Unassembled WGS sequence"/>
</dbReference>
<gene>
    <name evidence="2" type="ORF">PXEA_LOCUS34626</name>
</gene>
<keyword evidence="3" id="KW-1185">Reference proteome</keyword>
<dbReference type="AlphaFoldDB" id="A0A3S5CR27"/>
<protein>
    <submittedName>
        <fullName evidence="2">Uncharacterized protein</fullName>
    </submittedName>
</protein>
<feature type="compositionally biased region" description="Basic and acidic residues" evidence="1">
    <location>
        <begin position="13"/>
        <end position="24"/>
    </location>
</feature>
<proteinExistence type="predicted"/>
<evidence type="ECO:0000313" key="2">
    <source>
        <dbReference type="EMBL" id="VEL41186.1"/>
    </source>
</evidence>
<organism evidence="2 3">
    <name type="scientific">Protopolystoma xenopodis</name>
    <dbReference type="NCBI Taxonomy" id="117903"/>
    <lineage>
        <taxon>Eukaryota</taxon>
        <taxon>Metazoa</taxon>
        <taxon>Spiralia</taxon>
        <taxon>Lophotrochozoa</taxon>
        <taxon>Platyhelminthes</taxon>
        <taxon>Monogenea</taxon>
        <taxon>Polyopisthocotylea</taxon>
        <taxon>Polystomatidea</taxon>
        <taxon>Polystomatidae</taxon>
        <taxon>Protopolystoma</taxon>
    </lineage>
</organism>